<dbReference type="EMBL" id="JAGEOJ010000005">
    <property type="protein sequence ID" value="MBO2448337.1"/>
    <property type="molecule type" value="Genomic_DNA"/>
</dbReference>
<feature type="transmembrane region" description="Helical" evidence="7">
    <location>
        <begin position="425"/>
        <end position="448"/>
    </location>
</feature>
<feature type="transmembrane region" description="Helical" evidence="7">
    <location>
        <begin position="295"/>
        <end position="318"/>
    </location>
</feature>
<keyword evidence="5 7" id="KW-1133">Transmembrane helix</keyword>
<name>A0A939PA43_9ACTN</name>
<accession>A0A939PA43</accession>
<evidence type="ECO:0000256" key="7">
    <source>
        <dbReference type="SAM" id="Phobius"/>
    </source>
</evidence>
<dbReference type="InterPro" id="IPR020846">
    <property type="entry name" value="MFS_dom"/>
</dbReference>
<feature type="transmembrane region" description="Helical" evidence="7">
    <location>
        <begin position="78"/>
        <end position="96"/>
    </location>
</feature>
<gene>
    <name evidence="9" type="ORF">J4573_14625</name>
</gene>
<evidence type="ECO:0000256" key="3">
    <source>
        <dbReference type="ARBA" id="ARBA00022475"/>
    </source>
</evidence>
<dbReference type="GO" id="GO:0005886">
    <property type="term" value="C:plasma membrane"/>
    <property type="evidence" value="ECO:0007669"/>
    <property type="project" value="UniProtKB-SubCell"/>
</dbReference>
<evidence type="ECO:0000313" key="9">
    <source>
        <dbReference type="EMBL" id="MBO2448337.1"/>
    </source>
</evidence>
<evidence type="ECO:0000256" key="4">
    <source>
        <dbReference type="ARBA" id="ARBA00022692"/>
    </source>
</evidence>
<evidence type="ECO:0000256" key="6">
    <source>
        <dbReference type="ARBA" id="ARBA00023136"/>
    </source>
</evidence>
<feature type="transmembrane region" description="Helical" evidence="7">
    <location>
        <begin position="12"/>
        <end position="33"/>
    </location>
</feature>
<dbReference type="PANTHER" id="PTHR42718:SF46">
    <property type="entry name" value="BLR6921 PROTEIN"/>
    <property type="match status" value="1"/>
</dbReference>
<dbReference type="Pfam" id="PF07690">
    <property type="entry name" value="MFS_1"/>
    <property type="match status" value="1"/>
</dbReference>
<feature type="transmembrane region" description="Helical" evidence="7">
    <location>
        <begin position="354"/>
        <end position="373"/>
    </location>
</feature>
<dbReference type="GO" id="GO:0022857">
    <property type="term" value="F:transmembrane transporter activity"/>
    <property type="evidence" value="ECO:0007669"/>
    <property type="project" value="InterPro"/>
</dbReference>
<evidence type="ECO:0000256" key="1">
    <source>
        <dbReference type="ARBA" id="ARBA00004651"/>
    </source>
</evidence>
<dbReference type="Gene3D" id="1.20.1720.10">
    <property type="entry name" value="Multidrug resistance protein D"/>
    <property type="match status" value="1"/>
</dbReference>
<dbReference type="SUPFAM" id="SSF103473">
    <property type="entry name" value="MFS general substrate transporter"/>
    <property type="match status" value="1"/>
</dbReference>
<reference evidence="9" key="1">
    <citation type="submission" date="2021-03" db="EMBL/GenBank/DDBJ databases">
        <authorList>
            <person name="Kanchanasin P."/>
            <person name="Saeng-In P."/>
            <person name="Phongsopitanun W."/>
            <person name="Yuki M."/>
            <person name="Kudo T."/>
            <person name="Ohkuma M."/>
            <person name="Tanasupawat S."/>
        </authorList>
    </citation>
    <scope>NUCLEOTIDE SEQUENCE</scope>
    <source>
        <strain evidence="9">GKU 128</strain>
    </source>
</reference>
<dbReference type="AlphaFoldDB" id="A0A939PA43"/>
<keyword evidence="3" id="KW-1003">Cell membrane</keyword>
<dbReference type="InterPro" id="IPR036259">
    <property type="entry name" value="MFS_trans_sf"/>
</dbReference>
<proteinExistence type="predicted"/>
<keyword evidence="6 7" id="KW-0472">Membrane</keyword>
<dbReference type="Proteomes" id="UP000669179">
    <property type="component" value="Unassembled WGS sequence"/>
</dbReference>
<dbReference type="InterPro" id="IPR011701">
    <property type="entry name" value="MFS"/>
</dbReference>
<feature type="transmembrane region" description="Helical" evidence="7">
    <location>
        <begin position="139"/>
        <end position="159"/>
    </location>
</feature>
<dbReference type="PANTHER" id="PTHR42718">
    <property type="entry name" value="MAJOR FACILITATOR SUPERFAMILY MULTIDRUG TRANSPORTER MFSC"/>
    <property type="match status" value="1"/>
</dbReference>
<feature type="transmembrane region" description="Helical" evidence="7">
    <location>
        <begin position="196"/>
        <end position="216"/>
    </location>
</feature>
<comment type="caution">
    <text evidence="9">The sequence shown here is derived from an EMBL/GenBank/DDBJ whole genome shotgun (WGS) entry which is preliminary data.</text>
</comment>
<keyword evidence="10" id="KW-1185">Reference proteome</keyword>
<protein>
    <submittedName>
        <fullName evidence="9">MFS transporter</fullName>
    </submittedName>
</protein>
<feature type="domain" description="Major facilitator superfamily (MFS) profile" evidence="8">
    <location>
        <begin position="11"/>
        <end position="452"/>
    </location>
</feature>
<evidence type="ECO:0000256" key="5">
    <source>
        <dbReference type="ARBA" id="ARBA00022989"/>
    </source>
</evidence>
<evidence type="ECO:0000259" key="8">
    <source>
        <dbReference type="PROSITE" id="PS50850"/>
    </source>
</evidence>
<organism evidence="9 10">
    <name type="scientific">Actinomadura barringtoniae</name>
    <dbReference type="NCBI Taxonomy" id="1427535"/>
    <lineage>
        <taxon>Bacteria</taxon>
        <taxon>Bacillati</taxon>
        <taxon>Actinomycetota</taxon>
        <taxon>Actinomycetes</taxon>
        <taxon>Streptosporangiales</taxon>
        <taxon>Thermomonosporaceae</taxon>
        <taxon>Actinomadura</taxon>
    </lineage>
</organism>
<dbReference type="RefSeq" id="WP_208255976.1">
    <property type="nucleotide sequence ID" value="NZ_JAGEOJ010000005.1"/>
</dbReference>
<feature type="transmembrane region" description="Helical" evidence="7">
    <location>
        <begin position="102"/>
        <end position="127"/>
    </location>
</feature>
<comment type="subcellular location">
    <subcellularLocation>
        <location evidence="1">Cell membrane</location>
        <topology evidence="1">Multi-pass membrane protein</topology>
    </subcellularLocation>
</comment>
<keyword evidence="4 7" id="KW-0812">Transmembrane</keyword>
<feature type="transmembrane region" description="Helical" evidence="7">
    <location>
        <begin position="45"/>
        <end position="66"/>
    </location>
</feature>
<evidence type="ECO:0000313" key="10">
    <source>
        <dbReference type="Proteomes" id="UP000669179"/>
    </source>
</evidence>
<feature type="transmembrane region" description="Helical" evidence="7">
    <location>
        <begin position="265"/>
        <end position="289"/>
    </location>
</feature>
<feature type="transmembrane region" description="Helical" evidence="7">
    <location>
        <begin position="330"/>
        <end position="348"/>
    </location>
</feature>
<evidence type="ECO:0000256" key="2">
    <source>
        <dbReference type="ARBA" id="ARBA00022448"/>
    </source>
</evidence>
<feature type="transmembrane region" description="Helical" evidence="7">
    <location>
        <begin position="222"/>
        <end position="245"/>
    </location>
</feature>
<feature type="transmembrane region" description="Helical" evidence="7">
    <location>
        <begin position="165"/>
        <end position="184"/>
    </location>
</feature>
<dbReference type="Gene3D" id="1.20.1250.20">
    <property type="entry name" value="MFS general substrate transporter like domains"/>
    <property type="match status" value="1"/>
</dbReference>
<sequence length="507" mass="51691">MTSTGVRAWAALLVLCGAIFLEGIDIAMLNVALPAIRTDLGLSTAMLSGVVSAYVLGYGGFMLVGGRAADLFGRRRMFLLWLVVFLVFSGLGGLATEGWMLLAARFVTGVAAAFLAPAGLSLVTAAFPEGPARTRALSIYAATGAGGFTLGLVAGGLLTPLGWRWVFFAPVAMSALLLIAAVPLVKEVGVTERGRLDLPGGLLVTGAMSALVYGVVRLEHPSASPALTAAVFAAGLLMLAAFVAVERRVKEPLVRLGVLRSAPLLRANVGALLFMGAFGGFQFLLTLYLQELRGWSALQTGLTMLVAGVDVILAPVLTPRLVTRYGVPRVILAAMFLAAACYAIFLRASMDWTYAAMAPGLFLLGLAFTLAYGPLTMAATENARPSEQGLAGGLFYTSIQFGMALGISLVTAVNVAALSTDPLKAIHIAMLVPLGAALLGATITATGLRRAARPSASDTLASDAAAANAAPANAAPANAAPADAAPANAGAADAGAADAGEAYAATR</sequence>
<feature type="transmembrane region" description="Helical" evidence="7">
    <location>
        <begin position="394"/>
        <end position="419"/>
    </location>
</feature>
<dbReference type="CDD" id="cd17321">
    <property type="entry name" value="MFS_MMR_MDR_like"/>
    <property type="match status" value="1"/>
</dbReference>
<keyword evidence="2" id="KW-0813">Transport</keyword>
<dbReference type="PROSITE" id="PS50850">
    <property type="entry name" value="MFS"/>
    <property type="match status" value="1"/>
</dbReference>